<dbReference type="GO" id="GO:0006753">
    <property type="term" value="P:nucleoside phosphate metabolic process"/>
    <property type="evidence" value="ECO:0007669"/>
    <property type="project" value="TreeGrafter"/>
</dbReference>
<comment type="cofactor">
    <cofactor evidence="1">
        <name>Mg(2+)</name>
        <dbReference type="ChEBI" id="CHEBI:18420"/>
    </cofactor>
</comment>
<evidence type="ECO:0000259" key="3">
    <source>
        <dbReference type="PROSITE" id="PS51462"/>
    </source>
</evidence>
<dbReference type="Proteomes" id="UP000095492">
    <property type="component" value="Unassembled WGS sequence"/>
</dbReference>
<name>A0A173UAX8_EUBRA</name>
<reference evidence="5 7" key="2">
    <citation type="journal article" date="2019" name="Nat. Med.">
        <title>A library of human gut bacterial isolates paired with longitudinal multiomics data enables mechanistic microbiome research.</title>
        <authorList>
            <person name="Poyet M."/>
            <person name="Groussin M."/>
            <person name="Gibbons S.M."/>
            <person name="Avila-Pacheco J."/>
            <person name="Jiang X."/>
            <person name="Kearney S.M."/>
            <person name="Perrotta A.R."/>
            <person name="Berdy B."/>
            <person name="Zhao S."/>
            <person name="Lieberman T.D."/>
            <person name="Swanson P.K."/>
            <person name="Smith M."/>
            <person name="Roesemann S."/>
            <person name="Alexander J.E."/>
            <person name="Rich S.A."/>
            <person name="Livny J."/>
            <person name="Vlamakis H."/>
            <person name="Clish C."/>
            <person name="Bullock K."/>
            <person name="Deik A."/>
            <person name="Scott J."/>
            <person name="Pierce K.A."/>
            <person name="Xavier R.J."/>
            <person name="Alm E.J."/>
        </authorList>
    </citation>
    <scope>NUCLEOTIDE SEQUENCE [LARGE SCALE GENOMIC DNA]</scope>
    <source>
        <strain evidence="5 7">BIOML-A3</strain>
    </source>
</reference>
<keyword evidence="2 4" id="KW-0378">Hydrolase</keyword>
<sequence>MRVNGNVRPYDYLDMLERVSILLFHGENIITLREYCYSIRSWQTELPCGLIDSGETPDQAAVRKLKEETGYDK</sequence>
<evidence type="ECO:0000256" key="2">
    <source>
        <dbReference type="ARBA" id="ARBA00022801"/>
    </source>
</evidence>
<dbReference type="EMBL" id="WKRA01000034">
    <property type="protein sequence ID" value="MSD17236.1"/>
    <property type="molecule type" value="Genomic_DNA"/>
</dbReference>
<evidence type="ECO:0000313" key="7">
    <source>
        <dbReference type="Proteomes" id="UP000431304"/>
    </source>
</evidence>
<gene>
    <name evidence="4" type="ORF">ERS852448_01943</name>
    <name evidence="5" type="ORF">GKE72_14475</name>
</gene>
<dbReference type="EMBL" id="CYYA01000012">
    <property type="protein sequence ID" value="CUN11610.1"/>
    <property type="molecule type" value="Genomic_DNA"/>
</dbReference>
<dbReference type="PROSITE" id="PS51462">
    <property type="entry name" value="NUDIX"/>
    <property type="match status" value="1"/>
</dbReference>
<dbReference type="GO" id="GO:0019693">
    <property type="term" value="P:ribose phosphate metabolic process"/>
    <property type="evidence" value="ECO:0007669"/>
    <property type="project" value="TreeGrafter"/>
</dbReference>
<dbReference type="PRINTS" id="PR00502">
    <property type="entry name" value="NUDIXFAMILY"/>
</dbReference>
<accession>A0A173UAX8</accession>
<dbReference type="PANTHER" id="PTHR11839">
    <property type="entry name" value="UDP/ADP-SUGAR PYROPHOSPHATASE"/>
    <property type="match status" value="1"/>
</dbReference>
<dbReference type="InterPro" id="IPR020476">
    <property type="entry name" value="Nudix_hydrolase"/>
</dbReference>
<protein>
    <submittedName>
        <fullName evidence="4">Adenosine nucleotide hydrolase NudE</fullName>
    </submittedName>
    <submittedName>
        <fullName evidence="5">NUDIX domain-containing protein</fullName>
    </submittedName>
</protein>
<dbReference type="Proteomes" id="UP000431304">
    <property type="component" value="Unassembled WGS sequence"/>
</dbReference>
<evidence type="ECO:0000313" key="6">
    <source>
        <dbReference type="Proteomes" id="UP000095492"/>
    </source>
</evidence>
<evidence type="ECO:0000256" key="1">
    <source>
        <dbReference type="ARBA" id="ARBA00001946"/>
    </source>
</evidence>
<proteinExistence type="predicted"/>
<dbReference type="GO" id="GO:0016787">
    <property type="term" value="F:hydrolase activity"/>
    <property type="evidence" value="ECO:0007669"/>
    <property type="project" value="UniProtKB-KW"/>
</dbReference>
<dbReference type="PANTHER" id="PTHR11839:SF18">
    <property type="entry name" value="NUDIX HYDROLASE DOMAIN-CONTAINING PROTEIN"/>
    <property type="match status" value="1"/>
</dbReference>
<dbReference type="InterPro" id="IPR015797">
    <property type="entry name" value="NUDIX_hydrolase-like_dom_sf"/>
</dbReference>
<organism evidence="4 6">
    <name type="scientific">Eubacterium ramulus</name>
    <dbReference type="NCBI Taxonomy" id="39490"/>
    <lineage>
        <taxon>Bacteria</taxon>
        <taxon>Bacillati</taxon>
        <taxon>Bacillota</taxon>
        <taxon>Clostridia</taxon>
        <taxon>Eubacteriales</taxon>
        <taxon>Eubacteriaceae</taxon>
        <taxon>Eubacterium</taxon>
    </lineage>
</organism>
<dbReference type="Pfam" id="PF00293">
    <property type="entry name" value="NUDIX"/>
    <property type="match status" value="1"/>
</dbReference>
<reference evidence="4 6" key="1">
    <citation type="submission" date="2015-09" db="EMBL/GenBank/DDBJ databases">
        <authorList>
            <consortium name="Pathogen Informatics"/>
        </authorList>
    </citation>
    <scope>NUCLEOTIDE SEQUENCE [LARGE SCALE GENOMIC DNA]</scope>
    <source>
        <strain evidence="4 6">2789STDY5608891</strain>
    </source>
</reference>
<dbReference type="Gene3D" id="3.90.79.10">
    <property type="entry name" value="Nucleoside Triphosphate Pyrophosphohydrolase"/>
    <property type="match status" value="1"/>
</dbReference>
<dbReference type="GeneID" id="42787758"/>
<dbReference type="OrthoDB" id="9788922at2"/>
<evidence type="ECO:0000313" key="5">
    <source>
        <dbReference type="EMBL" id="MSD17236.1"/>
    </source>
</evidence>
<evidence type="ECO:0000313" key="4">
    <source>
        <dbReference type="EMBL" id="CUN11610.1"/>
    </source>
</evidence>
<dbReference type="SUPFAM" id="SSF55811">
    <property type="entry name" value="Nudix"/>
    <property type="match status" value="1"/>
</dbReference>
<dbReference type="InterPro" id="IPR000086">
    <property type="entry name" value="NUDIX_hydrolase_dom"/>
</dbReference>
<dbReference type="RefSeq" id="WP_022035011.1">
    <property type="nucleotide sequence ID" value="NZ_CABKSU010000113.1"/>
</dbReference>
<dbReference type="AlphaFoldDB" id="A0A173UAX8"/>
<feature type="domain" description="Nudix hydrolase" evidence="3">
    <location>
        <begin position="14"/>
        <end position="73"/>
    </location>
</feature>
<dbReference type="STRING" id="39490.ERS852448_01943"/>